<dbReference type="EMBL" id="MFLV01000004">
    <property type="protein sequence ID" value="OGG71972.1"/>
    <property type="molecule type" value="Genomic_DNA"/>
</dbReference>
<dbReference type="STRING" id="1798508.A3A35_01110"/>
<evidence type="ECO:0000313" key="3">
    <source>
        <dbReference type="Proteomes" id="UP000179115"/>
    </source>
</evidence>
<proteinExistence type="predicted"/>
<dbReference type="Gene3D" id="3.40.50.2000">
    <property type="entry name" value="Glycogen Phosphorylase B"/>
    <property type="match status" value="2"/>
</dbReference>
<organism evidence="2 3">
    <name type="scientific">Candidatus Kaiserbacteria bacterium RIFCSPLOWO2_01_FULL_51_21</name>
    <dbReference type="NCBI Taxonomy" id="1798508"/>
    <lineage>
        <taxon>Bacteria</taxon>
        <taxon>Candidatus Kaiseribacteriota</taxon>
    </lineage>
</organism>
<dbReference type="GO" id="GO:0004553">
    <property type="term" value="F:hydrolase activity, hydrolyzing O-glycosyl compounds"/>
    <property type="evidence" value="ECO:0007669"/>
    <property type="project" value="InterPro"/>
</dbReference>
<dbReference type="PANTHER" id="PTHR43174">
    <property type="entry name" value="UDP-N-ACETYLGLUCOSAMINE 2-EPIMERASE"/>
    <property type="match status" value="1"/>
</dbReference>
<dbReference type="SUPFAM" id="SSF53756">
    <property type="entry name" value="UDP-Glycosyltransferase/glycogen phosphorylase"/>
    <property type="match status" value="1"/>
</dbReference>
<dbReference type="InterPro" id="IPR003331">
    <property type="entry name" value="UDP_GlcNAc_Epimerase_2_dom"/>
</dbReference>
<dbReference type="GO" id="GO:0006047">
    <property type="term" value="P:UDP-N-acetylglucosamine metabolic process"/>
    <property type="evidence" value="ECO:0007669"/>
    <property type="project" value="InterPro"/>
</dbReference>
<feature type="domain" description="UDP-N-acetylglucosamine 2-epimerase" evidence="1">
    <location>
        <begin position="30"/>
        <end position="378"/>
    </location>
</feature>
<dbReference type="AlphaFoldDB" id="A0A1F6EFE2"/>
<reference evidence="2 3" key="1">
    <citation type="journal article" date="2016" name="Nat. Commun.">
        <title>Thousands of microbial genomes shed light on interconnected biogeochemical processes in an aquifer system.</title>
        <authorList>
            <person name="Anantharaman K."/>
            <person name="Brown C.T."/>
            <person name="Hug L.A."/>
            <person name="Sharon I."/>
            <person name="Castelle C.J."/>
            <person name="Probst A.J."/>
            <person name="Thomas B.C."/>
            <person name="Singh A."/>
            <person name="Wilkins M.J."/>
            <person name="Karaoz U."/>
            <person name="Brodie E.L."/>
            <person name="Williams K.H."/>
            <person name="Hubbard S.S."/>
            <person name="Banfield J.F."/>
        </authorList>
    </citation>
    <scope>NUCLEOTIDE SEQUENCE [LARGE SCALE GENOMIC DNA]</scope>
</reference>
<evidence type="ECO:0000259" key="1">
    <source>
        <dbReference type="Pfam" id="PF02350"/>
    </source>
</evidence>
<dbReference type="NCBIfam" id="TIGR03568">
    <property type="entry name" value="NeuC_NnaA"/>
    <property type="match status" value="1"/>
</dbReference>
<dbReference type="InterPro" id="IPR020004">
    <property type="entry name" value="UDP-GlcNAc_Epase"/>
</dbReference>
<sequence>MPATNKKKRRICFIITSFIHYSRSLLILDELKKRSDVDLHIVIGGTALLAKYSSRYAYVKNILEQEGFKNLYEVYFNLEGDSAAVKAQTAGLGLIEFAHLFNNIKPDVVVVRGDRFEVLSAATAASYMHIPIAHIEGGDVTGTLDETVRHSITKLAQLHFVTNEDARRRVLQMGEPSRYVFNFGSPEIEIAEKVTRRPLPVAVMGTGSGASVDLREGYLMVMYHPVIGEEKELSEKTQNLLAAVYALAIPTLWFWPNFDIGAEEISRELRIFNDTVADHQIRFLRYLPPQEFLTLLKGASCLIGNSSAGIKESAYFGTPVVNVGTRQTGRLRGENVCDAQEDTKKLRTAIKKQLGVGRYSPSHFYRAESTGKNIAKTLATTPLYVQKKFHENGAKK</sequence>
<dbReference type="Proteomes" id="UP000179115">
    <property type="component" value="Unassembled WGS sequence"/>
</dbReference>
<evidence type="ECO:0000313" key="2">
    <source>
        <dbReference type="EMBL" id="OGG71972.1"/>
    </source>
</evidence>
<gene>
    <name evidence="2" type="ORF">A3A35_01110</name>
</gene>
<protein>
    <submittedName>
        <fullName evidence="2">UDP-N-acetyl-D-glucosamine 2-epimerase, UDP-hydrolysing</fullName>
    </submittedName>
</protein>
<dbReference type="Pfam" id="PF02350">
    <property type="entry name" value="Epimerase_2"/>
    <property type="match status" value="1"/>
</dbReference>
<comment type="caution">
    <text evidence="2">The sequence shown here is derived from an EMBL/GenBank/DDBJ whole genome shotgun (WGS) entry which is preliminary data.</text>
</comment>
<dbReference type="InterPro" id="IPR029767">
    <property type="entry name" value="WecB-like"/>
</dbReference>
<dbReference type="PANTHER" id="PTHR43174:SF3">
    <property type="entry name" value="UDP-N-ACETYLGLUCOSAMINE 2-EPIMERASE"/>
    <property type="match status" value="1"/>
</dbReference>
<name>A0A1F6EFE2_9BACT</name>
<accession>A0A1F6EFE2</accession>